<dbReference type="EMBL" id="JANHOG010001485">
    <property type="protein sequence ID" value="KAJ3536301.1"/>
    <property type="molecule type" value="Genomic_DNA"/>
</dbReference>
<protein>
    <submittedName>
        <fullName evidence="1">Uncharacterized protein</fullName>
    </submittedName>
</protein>
<reference evidence="1" key="1">
    <citation type="submission" date="2022-07" db="EMBL/GenBank/DDBJ databases">
        <title>Genome Sequence of Phlebia brevispora.</title>
        <authorList>
            <person name="Buettner E."/>
        </authorList>
    </citation>
    <scope>NUCLEOTIDE SEQUENCE</scope>
    <source>
        <strain evidence="1">MPL23</strain>
    </source>
</reference>
<evidence type="ECO:0000313" key="2">
    <source>
        <dbReference type="Proteomes" id="UP001148662"/>
    </source>
</evidence>
<comment type="caution">
    <text evidence="1">The sequence shown here is derived from an EMBL/GenBank/DDBJ whole genome shotgun (WGS) entry which is preliminary data.</text>
</comment>
<gene>
    <name evidence="1" type="ORF">NM688_g6856</name>
</gene>
<accession>A0ACC1SBU1</accession>
<dbReference type="Proteomes" id="UP001148662">
    <property type="component" value="Unassembled WGS sequence"/>
</dbReference>
<proteinExistence type="predicted"/>
<sequence length="234" mass="26006">MSNVQRPTSNVDVKPVKHASRPFHVEADALAPMGRGKHTALLNAYCRPDLKFLIIRRDLALPIPNYASATLRSKDQHNFRLTAALTGIGWYPLNVNLTACLHERLPLLLSCWDRADIFCASSARERMERTVILQCPSQETWKIIDVRSTGGISVGLMFRAASCSLPPIVAKSIVAIVHLLTAMSGHSHHALRLKTLFFVHSADYDVAETADLKKAYAHLSCMLYQTGFAVTRED</sequence>
<keyword evidence="2" id="KW-1185">Reference proteome</keyword>
<evidence type="ECO:0000313" key="1">
    <source>
        <dbReference type="EMBL" id="KAJ3536301.1"/>
    </source>
</evidence>
<name>A0ACC1SBU1_9APHY</name>
<organism evidence="1 2">
    <name type="scientific">Phlebia brevispora</name>
    <dbReference type="NCBI Taxonomy" id="194682"/>
    <lineage>
        <taxon>Eukaryota</taxon>
        <taxon>Fungi</taxon>
        <taxon>Dikarya</taxon>
        <taxon>Basidiomycota</taxon>
        <taxon>Agaricomycotina</taxon>
        <taxon>Agaricomycetes</taxon>
        <taxon>Polyporales</taxon>
        <taxon>Meruliaceae</taxon>
        <taxon>Phlebia</taxon>
    </lineage>
</organism>